<sequence length="52" mass="5712">MDSRVALGRHALCRKILMIFLKILLLNGGALAYRRACSAHTPSVSLGRIALY</sequence>
<organism evidence="1 2">
    <name type="scientific">Helicobacter zhangjianzhongii</name>
    <dbReference type="NCBI Taxonomy" id="2974574"/>
    <lineage>
        <taxon>Bacteria</taxon>
        <taxon>Pseudomonadati</taxon>
        <taxon>Campylobacterota</taxon>
        <taxon>Epsilonproteobacteria</taxon>
        <taxon>Campylobacterales</taxon>
        <taxon>Helicobacteraceae</taxon>
        <taxon>Helicobacter</taxon>
    </lineage>
</organism>
<gene>
    <name evidence="1" type="ORF">NYG90_08815</name>
</gene>
<dbReference type="EMBL" id="JANURN010000009">
    <property type="protein sequence ID" value="MDL0082766.1"/>
    <property type="molecule type" value="Genomic_DNA"/>
</dbReference>
<proteinExistence type="predicted"/>
<name>A0ACC6FU28_9HELI</name>
<accession>A0ACC6FU28</accession>
<keyword evidence="2" id="KW-1185">Reference proteome</keyword>
<reference evidence="1 2" key="1">
    <citation type="journal article" date="2023" name="Microorganisms">
        <title>Isolation and Genomic Characteristics of Cat-Borne Campylobacter felis sp. nov. and Sheep-Borne Campylobacter ovis sp. nov.</title>
        <authorList>
            <person name="Wang H."/>
            <person name="Li Y."/>
            <person name="Gu Y."/>
            <person name="Zhou G."/>
            <person name="Chen X."/>
            <person name="Zhang X."/>
            <person name="Shao Z."/>
            <person name="Zhang J."/>
            <person name="Zhang M."/>
        </authorList>
    </citation>
    <scope>NUCLEOTIDE SEQUENCE [LARGE SCALE GENOMIC DNA]</scope>
    <source>
        <strain evidence="1 2">XJK30-2</strain>
    </source>
</reference>
<evidence type="ECO:0000313" key="2">
    <source>
        <dbReference type="Proteomes" id="UP001173802"/>
    </source>
</evidence>
<protein>
    <submittedName>
        <fullName evidence="1">Uncharacterized protein</fullName>
    </submittedName>
</protein>
<evidence type="ECO:0000313" key="1">
    <source>
        <dbReference type="EMBL" id="MDL0082766.1"/>
    </source>
</evidence>
<comment type="caution">
    <text evidence="1">The sequence shown here is derived from an EMBL/GenBank/DDBJ whole genome shotgun (WGS) entry which is preliminary data.</text>
</comment>
<dbReference type="Proteomes" id="UP001173802">
    <property type="component" value="Unassembled WGS sequence"/>
</dbReference>